<comment type="caution">
    <text evidence="1">The sequence shown here is derived from an EMBL/GenBank/DDBJ whole genome shotgun (WGS) entry which is preliminary data.</text>
</comment>
<dbReference type="AlphaFoldDB" id="L0WBN6"/>
<proteinExistence type="predicted"/>
<organism evidence="1 2">
    <name type="scientific">Alcanivorax hongdengensis A-11-3</name>
    <dbReference type="NCBI Taxonomy" id="1177179"/>
    <lineage>
        <taxon>Bacteria</taxon>
        <taxon>Pseudomonadati</taxon>
        <taxon>Pseudomonadota</taxon>
        <taxon>Gammaproteobacteria</taxon>
        <taxon>Oceanospirillales</taxon>
        <taxon>Alcanivoracaceae</taxon>
        <taxon>Alcanivorax</taxon>
    </lineage>
</organism>
<keyword evidence="2" id="KW-1185">Reference proteome</keyword>
<dbReference type="RefSeq" id="WP_008930204.1">
    <property type="nucleotide sequence ID" value="NZ_AMRJ01000033.1"/>
</dbReference>
<sequence>MKRFIAPLVLLVVATLVLLAGYLTGYLGREWPPANGLQVLWEPLPETDRQGVLTGLESPGEQLVVRLYEADRRTRWQAKSDRYQLDIRRRGPSVFVLDITTYQRRNGAAVARHLRTAIDLPAGNARVARYRVPGQQIVVERVEQ</sequence>
<protein>
    <submittedName>
        <fullName evidence="1">Uncharacterized protein</fullName>
    </submittedName>
</protein>
<accession>L0WBN6</accession>
<evidence type="ECO:0000313" key="2">
    <source>
        <dbReference type="Proteomes" id="UP000010164"/>
    </source>
</evidence>
<dbReference type="PATRIC" id="fig|1177179.3.peg.2985"/>
<reference evidence="1 2" key="1">
    <citation type="journal article" date="2012" name="J. Bacteriol.">
        <title>Genome Sequence of the Alkane-Degrading Bacterium Alcanivorax hongdengensis Type Strain A-11-3.</title>
        <authorList>
            <person name="Lai Q."/>
            <person name="Shao Z."/>
        </authorList>
    </citation>
    <scope>NUCLEOTIDE SEQUENCE [LARGE SCALE GENOMIC DNA]</scope>
    <source>
        <strain evidence="1 2">A-11-3</strain>
    </source>
</reference>
<dbReference type="OrthoDB" id="6080146at2"/>
<gene>
    <name evidence="1" type="ORF">A11A3_15172</name>
</gene>
<name>L0WBN6_9GAMM</name>
<dbReference type="Proteomes" id="UP000010164">
    <property type="component" value="Unassembled WGS sequence"/>
</dbReference>
<evidence type="ECO:0000313" key="1">
    <source>
        <dbReference type="EMBL" id="EKF73155.1"/>
    </source>
</evidence>
<dbReference type="EMBL" id="AMRJ01000033">
    <property type="protein sequence ID" value="EKF73155.1"/>
    <property type="molecule type" value="Genomic_DNA"/>
</dbReference>